<feature type="compositionally biased region" description="Low complexity" evidence="1">
    <location>
        <begin position="274"/>
        <end position="287"/>
    </location>
</feature>
<gene>
    <name evidence="2" type="ORF">F5X68DRAFT_251816</name>
</gene>
<evidence type="ECO:0000313" key="3">
    <source>
        <dbReference type="Proteomes" id="UP000770015"/>
    </source>
</evidence>
<dbReference type="EMBL" id="JAGSXJ010000045">
    <property type="protein sequence ID" value="KAH6662667.1"/>
    <property type="molecule type" value="Genomic_DNA"/>
</dbReference>
<feature type="compositionally biased region" description="Polar residues" evidence="1">
    <location>
        <begin position="1"/>
        <end position="13"/>
    </location>
</feature>
<organism evidence="2 3">
    <name type="scientific">Plectosphaerella plurivora</name>
    <dbReference type="NCBI Taxonomy" id="936078"/>
    <lineage>
        <taxon>Eukaryota</taxon>
        <taxon>Fungi</taxon>
        <taxon>Dikarya</taxon>
        <taxon>Ascomycota</taxon>
        <taxon>Pezizomycotina</taxon>
        <taxon>Sordariomycetes</taxon>
        <taxon>Hypocreomycetidae</taxon>
        <taxon>Glomerellales</taxon>
        <taxon>Plectosphaerellaceae</taxon>
        <taxon>Plectosphaerella</taxon>
    </lineage>
</organism>
<feature type="region of interest" description="Disordered" evidence="1">
    <location>
        <begin position="223"/>
        <end position="296"/>
    </location>
</feature>
<dbReference type="AlphaFoldDB" id="A0A9P8V1K7"/>
<dbReference type="Proteomes" id="UP000770015">
    <property type="component" value="Unassembled WGS sequence"/>
</dbReference>
<protein>
    <submittedName>
        <fullName evidence="2">Uncharacterized protein</fullName>
    </submittedName>
</protein>
<evidence type="ECO:0000313" key="2">
    <source>
        <dbReference type="EMBL" id="KAH6662667.1"/>
    </source>
</evidence>
<name>A0A9P8V1K7_9PEZI</name>
<sequence length="326" mass="37514">MNPSKPETSTDANDNGLAKEDENKNGEEARKRKEEAQERVSSMIKSIVAEHWALLEMKHEAFLLKTPPAGMNLPGWKKKNVVFDRNFWNLEECHRYHDGVDKAIQTACDKLEGQEHQILDEMIRRADKDKAERKEREEVNRANMEEARRFRELKRNSRSKEQWSAHRAEEQRIADERRAAYRLAEQERRKRANLEPDEMTRVEAEIKREAAQLVLRMKERGLSANPAYSPSSAKPVELKGPEGPKPTGQEGSQSKTQDERQRHFWEAGAREEAGSSSSRLRSSRQGSPADTADMADLDYVRVDMLMLDLGQSEEFEGDDDEMYGAD</sequence>
<feature type="compositionally biased region" description="Basic and acidic residues" evidence="1">
    <location>
        <begin position="17"/>
        <end position="37"/>
    </location>
</feature>
<accession>A0A9P8V1K7</accession>
<comment type="caution">
    <text evidence="2">The sequence shown here is derived from an EMBL/GenBank/DDBJ whole genome shotgun (WGS) entry which is preliminary data.</text>
</comment>
<feature type="compositionally biased region" description="Basic and acidic residues" evidence="1">
    <location>
        <begin position="256"/>
        <end position="273"/>
    </location>
</feature>
<feature type="region of interest" description="Disordered" evidence="1">
    <location>
        <begin position="1"/>
        <end position="37"/>
    </location>
</feature>
<proteinExistence type="predicted"/>
<keyword evidence="3" id="KW-1185">Reference proteome</keyword>
<reference evidence="2" key="1">
    <citation type="journal article" date="2021" name="Nat. Commun.">
        <title>Genetic determinants of endophytism in the Arabidopsis root mycobiome.</title>
        <authorList>
            <person name="Mesny F."/>
            <person name="Miyauchi S."/>
            <person name="Thiergart T."/>
            <person name="Pickel B."/>
            <person name="Atanasova L."/>
            <person name="Karlsson M."/>
            <person name="Huettel B."/>
            <person name="Barry K.W."/>
            <person name="Haridas S."/>
            <person name="Chen C."/>
            <person name="Bauer D."/>
            <person name="Andreopoulos W."/>
            <person name="Pangilinan J."/>
            <person name="LaButti K."/>
            <person name="Riley R."/>
            <person name="Lipzen A."/>
            <person name="Clum A."/>
            <person name="Drula E."/>
            <person name="Henrissat B."/>
            <person name="Kohler A."/>
            <person name="Grigoriev I.V."/>
            <person name="Martin F.M."/>
            <person name="Hacquard S."/>
        </authorList>
    </citation>
    <scope>NUCLEOTIDE SEQUENCE</scope>
    <source>
        <strain evidence="2">MPI-SDFR-AT-0117</strain>
    </source>
</reference>
<feature type="region of interest" description="Disordered" evidence="1">
    <location>
        <begin position="150"/>
        <end position="170"/>
    </location>
</feature>
<evidence type="ECO:0000256" key="1">
    <source>
        <dbReference type="SAM" id="MobiDB-lite"/>
    </source>
</evidence>